<dbReference type="RefSeq" id="WP_161111849.1">
    <property type="nucleotide sequence ID" value="NZ_JBHXVI010000003.1"/>
</dbReference>
<organism evidence="1 2">
    <name type="scientific">Nocardiopsis alba</name>
    <dbReference type="NCBI Taxonomy" id="53437"/>
    <lineage>
        <taxon>Bacteria</taxon>
        <taxon>Bacillati</taxon>
        <taxon>Actinomycetota</taxon>
        <taxon>Actinomycetes</taxon>
        <taxon>Streptosporangiales</taxon>
        <taxon>Nocardiopsidaceae</taxon>
        <taxon>Nocardiopsis</taxon>
    </lineage>
</organism>
<accession>A0A7K2IYH7</accession>
<dbReference type="Pfam" id="PF14433">
    <property type="entry name" value="SUKH-3"/>
    <property type="match status" value="1"/>
</dbReference>
<dbReference type="EMBL" id="WWHY01000001">
    <property type="protein sequence ID" value="MYR35038.1"/>
    <property type="molecule type" value="Genomic_DNA"/>
</dbReference>
<sequence length="169" mass="18808">MDIYESMENFSGEMVMALRNEGWSPGREVDVTRWVEYLKLEGYHINPTARVFLESFGGLSLSPLNREGPNFKNGEPLTIDPMACGSGHRHMATELENVLGGSFYPIGEWLSYANTFISEDGKIVSTGMGWIWGLGENLADSLELAIFANRPLKCLHSDPGLEPWPPATR</sequence>
<gene>
    <name evidence="1" type="ORF">GTW20_22935</name>
</gene>
<comment type="caution">
    <text evidence="1">The sequence shown here is derived from an EMBL/GenBank/DDBJ whole genome shotgun (WGS) entry which is preliminary data.</text>
</comment>
<name>A0A7K2IYH7_9ACTN</name>
<proteinExistence type="predicted"/>
<evidence type="ECO:0008006" key="3">
    <source>
        <dbReference type="Google" id="ProtNLM"/>
    </source>
</evidence>
<reference evidence="1 2" key="1">
    <citation type="journal article" date="2019" name="Nat. Commun.">
        <title>The antimicrobial potential of Streptomyces from insect microbiomes.</title>
        <authorList>
            <person name="Chevrette M.G."/>
            <person name="Carlson C.M."/>
            <person name="Ortega H.E."/>
            <person name="Thomas C."/>
            <person name="Ananiev G.E."/>
            <person name="Barns K.J."/>
            <person name="Book A.J."/>
            <person name="Cagnazzo J."/>
            <person name="Carlos C."/>
            <person name="Flanigan W."/>
            <person name="Grubbs K.J."/>
            <person name="Horn H.A."/>
            <person name="Hoffmann F.M."/>
            <person name="Klassen J.L."/>
            <person name="Knack J.J."/>
            <person name="Lewin G.R."/>
            <person name="McDonald B.R."/>
            <person name="Muller L."/>
            <person name="Melo W.G.P."/>
            <person name="Pinto-Tomas A.A."/>
            <person name="Schmitz A."/>
            <person name="Wendt-Pienkowski E."/>
            <person name="Wildman S."/>
            <person name="Zhao M."/>
            <person name="Zhang F."/>
            <person name="Bugni T.S."/>
            <person name="Andes D.R."/>
            <person name="Pupo M.T."/>
            <person name="Currie C.R."/>
        </authorList>
    </citation>
    <scope>NUCLEOTIDE SEQUENCE [LARGE SCALE GENOMIC DNA]</scope>
    <source>
        <strain evidence="1 2">SID5840</strain>
    </source>
</reference>
<evidence type="ECO:0000313" key="1">
    <source>
        <dbReference type="EMBL" id="MYR35038.1"/>
    </source>
</evidence>
<dbReference type="Proteomes" id="UP000467124">
    <property type="component" value="Unassembled WGS sequence"/>
</dbReference>
<dbReference type="AlphaFoldDB" id="A0A7K2IYH7"/>
<dbReference type="InterPro" id="IPR025850">
    <property type="entry name" value="SUKH-3"/>
</dbReference>
<protein>
    <recommendedName>
        <fullName evidence="3">SUKH-3 immunity family protein</fullName>
    </recommendedName>
</protein>
<evidence type="ECO:0000313" key="2">
    <source>
        <dbReference type="Proteomes" id="UP000467124"/>
    </source>
</evidence>